<evidence type="ECO:0000256" key="1">
    <source>
        <dbReference type="SAM" id="Phobius"/>
    </source>
</evidence>
<dbReference type="EMBL" id="NKUA01000003">
    <property type="protein sequence ID" value="PYD80442.1"/>
    <property type="molecule type" value="Genomic_DNA"/>
</dbReference>
<name>A0A318QSY3_9PROT</name>
<evidence type="ECO:0000313" key="3">
    <source>
        <dbReference type="Proteomes" id="UP000247814"/>
    </source>
</evidence>
<proteinExistence type="predicted"/>
<sequence>MTCLFLLALWVAAFMCHAALWPTRYGLPAFHPTGQRRARMMRLLLPLLALGLAVGVQGFVVGLLSWCAALSLGGLLAASLLALKGRQADRL</sequence>
<dbReference type="Proteomes" id="UP000247814">
    <property type="component" value="Unassembled WGS sequence"/>
</dbReference>
<evidence type="ECO:0000313" key="2">
    <source>
        <dbReference type="EMBL" id="PYD80442.1"/>
    </source>
</evidence>
<keyword evidence="1" id="KW-0812">Transmembrane</keyword>
<protein>
    <recommendedName>
        <fullName evidence="4">DUF3325 domain-containing protein</fullName>
    </recommendedName>
</protein>
<gene>
    <name evidence="2" type="ORF">CFR77_03340</name>
</gene>
<dbReference type="RefSeq" id="WP_110567571.1">
    <property type="nucleotide sequence ID" value="NZ_CP137147.1"/>
</dbReference>
<keyword evidence="1" id="KW-1133">Transmembrane helix</keyword>
<reference evidence="2 3" key="1">
    <citation type="submission" date="2017-07" db="EMBL/GenBank/DDBJ databases">
        <title>A draft genome sequence of Komagataeibacter sucrofermentans LMG 18788.</title>
        <authorList>
            <person name="Skraban J."/>
            <person name="Cleenwerck I."/>
            <person name="Vandamme P."/>
            <person name="Trcek J."/>
        </authorList>
    </citation>
    <scope>NUCLEOTIDE SEQUENCE [LARGE SCALE GENOMIC DNA]</scope>
    <source>
        <strain evidence="2 3">LMG 18788</strain>
    </source>
</reference>
<keyword evidence="1" id="KW-0472">Membrane</keyword>
<keyword evidence="3" id="KW-1185">Reference proteome</keyword>
<organism evidence="2 3">
    <name type="scientific">Komagataeibacter sucrofermentans</name>
    <dbReference type="NCBI Taxonomy" id="1053551"/>
    <lineage>
        <taxon>Bacteria</taxon>
        <taxon>Pseudomonadati</taxon>
        <taxon>Pseudomonadota</taxon>
        <taxon>Alphaproteobacteria</taxon>
        <taxon>Acetobacterales</taxon>
        <taxon>Acetobacteraceae</taxon>
        <taxon>Komagataeibacter</taxon>
    </lineage>
</organism>
<accession>A0A318QSY3</accession>
<comment type="caution">
    <text evidence="2">The sequence shown here is derived from an EMBL/GenBank/DDBJ whole genome shotgun (WGS) entry which is preliminary data.</text>
</comment>
<evidence type="ECO:0008006" key="4">
    <source>
        <dbReference type="Google" id="ProtNLM"/>
    </source>
</evidence>
<dbReference type="AlphaFoldDB" id="A0A318QSY3"/>
<dbReference type="OrthoDB" id="7285005at2"/>
<feature type="transmembrane region" description="Helical" evidence="1">
    <location>
        <begin position="50"/>
        <end position="83"/>
    </location>
</feature>